<evidence type="ECO:0000256" key="2">
    <source>
        <dbReference type="SAM" id="Phobius"/>
    </source>
</evidence>
<name>A0ABU4F3I9_9ACTN</name>
<protein>
    <recommendedName>
        <fullName evidence="5">Secreted protein</fullName>
    </recommendedName>
</protein>
<organism evidence="3 4">
    <name type="scientific">Streptomyces prunicolor</name>
    <dbReference type="NCBI Taxonomy" id="67348"/>
    <lineage>
        <taxon>Bacteria</taxon>
        <taxon>Bacillati</taxon>
        <taxon>Actinomycetota</taxon>
        <taxon>Actinomycetes</taxon>
        <taxon>Kitasatosporales</taxon>
        <taxon>Streptomycetaceae</taxon>
        <taxon>Streptomyces</taxon>
    </lineage>
</organism>
<dbReference type="EMBL" id="JAWMAJ010000009">
    <property type="protein sequence ID" value="MDV7215162.1"/>
    <property type="molecule type" value="Genomic_DNA"/>
</dbReference>
<dbReference type="RefSeq" id="WP_317770113.1">
    <property type="nucleotide sequence ID" value="NZ_JAWMAJ010000009.1"/>
</dbReference>
<evidence type="ECO:0000313" key="3">
    <source>
        <dbReference type="EMBL" id="MDV7215162.1"/>
    </source>
</evidence>
<gene>
    <name evidence="3" type="ORF">R5A26_04275</name>
</gene>
<evidence type="ECO:0000256" key="1">
    <source>
        <dbReference type="SAM" id="MobiDB-lite"/>
    </source>
</evidence>
<feature type="transmembrane region" description="Helical" evidence="2">
    <location>
        <begin position="54"/>
        <end position="76"/>
    </location>
</feature>
<feature type="region of interest" description="Disordered" evidence="1">
    <location>
        <begin position="1"/>
        <end position="27"/>
    </location>
</feature>
<evidence type="ECO:0000313" key="4">
    <source>
        <dbReference type="Proteomes" id="UP001187346"/>
    </source>
</evidence>
<keyword evidence="2" id="KW-0472">Membrane</keyword>
<dbReference type="Proteomes" id="UP001187346">
    <property type="component" value="Unassembled WGS sequence"/>
</dbReference>
<proteinExistence type="predicted"/>
<keyword evidence="2" id="KW-1133">Transmembrane helix</keyword>
<reference evidence="3 4" key="1">
    <citation type="submission" date="2023-10" db="EMBL/GenBank/DDBJ databases">
        <title>Characterization of rhizosphere-enriched actinobacteria from wheat plants lab-grown on chernevaya soil.</title>
        <authorList>
            <person name="Tikhonova E.N."/>
            <person name="Konopkin A."/>
            <person name="Kravchenko I.K."/>
        </authorList>
    </citation>
    <scope>NUCLEOTIDE SEQUENCE [LARGE SCALE GENOMIC DNA]</scope>
    <source>
        <strain evidence="3 4">RR29</strain>
    </source>
</reference>
<comment type="caution">
    <text evidence="3">The sequence shown here is derived from an EMBL/GenBank/DDBJ whole genome shotgun (WGS) entry which is preliminary data.</text>
</comment>
<accession>A0ABU4F3I9</accession>
<keyword evidence="2" id="KW-0812">Transmembrane</keyword>
<sequence>MTENQVGEVGPVEPTPAPEAEVVPETETEAEVVADAEAEATPDVPKKPVRRGRIAAIAGSALLALAVVGGVGYTVVTVNGADRDAGAPLWKFPKDTAERKAAAAKGLSAVLQPYTASGYVRGPDIDEFGSEAELNGREATALRKEDFRDLPRSQRLLLEKQIDREQIKGLAMRSYLYPAGQEINSYTVKVQLVRMDAKAARSLTAYENELLGQVSIFRKGPAVPGHKDAKCFLPKDVAGEKLTEMLCFASEADAMITLSASGTKSMDTKEIASFLSGQLNRVKTTGEAV</sequence>
<evidence type="ECO:0008006" key="5">
    <source>
        <dbReference type="Google" id="ProtNLM"/>
    </source>
</evidence>
<keyword evidence="4" id="KW-1185">Reference proteome</keyword>
<feature type="compositionally biased region" description="Low complexity" evidence="1">
    <location>
        <begin position="1"/>
        <end position="21"/>
    </location>
</feature>